<dbReference type="GO" id="GO:0005509">
    <property type="term" value="F:calcium ion binding"/>
    <property type="evidence" value="ECO:0007669"/>
    <property type="project" value="InterPro"/>
</dbReference>
<feature type="transmembrane region" description="Helical" evidence="1">
    <location>
        <begin position="273"/>
        <end position="296"/>
    </location>
</feature>
<feature type="transmembrane region" description="Helical" evidence="1">
    <location>
        <begin position="207"/>
        <end position="228"/>
    </location>
</feature>
<evidence type="ECO:0000259" key="2">
    <source>
        <dbReference type="PROSITE" id="PS50222"/>
    </source>
</evidence>
<dbReference type="InterPro" id="IPR058581">
    <property type="entry name" value="TM_HPP"/>
</dbReference>
<sequence>MLRLQSYSPMECQQKTMGGYKFHIWSPSHGHCSKLTHFRKEALGVTSRLQSSVVKASVNDNKILLERLKAADEDKDGKLTFDEVHKIFQEFDARKVNVAPPKPVAWDLALYKSISESKDGVFKGLVSHIQARLEAGKKTPLSHILFSVAGAFVSTYLLGLISDIRKDLPFVGEWHQQGLGLLVGSLGTVSILLFARPESEPVRIWNFIAGHVLPVFLGSVILHSGLPINLARALALAAGLGVMMITDCIHPPGGALILLLADSPICQKMDSWFLLYPSLFYISLVLFPVGFIVNWLKRNAKFSIKNE</sequence>
<protein>
    <recommendedName>
        <fullName evidence="2">EF-hand domain-containing protein</fullName>
    </recommendedName>
</protein>
<name>A0A7S0V167_9CHLO</name>
<gene>
    <name evidence="3" type="ORF">PPAR00522_LOCUS13094</name>
</gene>
<dbReference type="PANTHER" id="PTHR33741">
    <property type="entry name" value="TRANSMEMBRANE PROTEIN DDB_G0269096-RELATED"/>
    <property type="match status" value="1"/>
</dbReference>
<accession>A0A7S0V167</accession>
<keyword evidence="1" id="KW-0472">Membrane</keyword>
<keyword evidence="1" id="KW-1133">Transmembrane helix</keyword>
<dbReference type="InterPro" id="IPR002048">
    <property type="entry name" value="EF_hand_dom"/>
</dbReference>
<dbReference type="PANTHER" id="PTHR33741:SF5">
    <property type="entry name" value="TRANSMEMBRANE PROTEIN DDB_G0269096-RELATED"/>
    <property type="match status" value="1"/>
</dbReference>
<proteinExistence type="predicted"/>
<reference evidence="3" key="1">
    <citation type="submission" date="2021-01" db="EMBL/GenBank/DDBJ databases">
        <authorList>
            <person name="Corre E."/>
            <person name="Pelletier E."/>
            <person name="Niang G."/>
            <person name="Scheremetjew M."/>
            <person name="Finn R."/>
            <person name="Kale V."/>
            <person name="Holt S."/>
            <person name="Cochrane G."/>
            <person name="Meng A."/>
            <person name="Brown T."/>
            <person name="Cohen L."/>
        </authorList>
    </citation>
    <scope>NUCLEOTIDE SEQUENCE</scope>
    <source>
        <strain evidence="3">SAG 63-3</strain>
    </source>
</reference>
<feature type="transmembrane region" description="Helical" evidence="1">
    <location>
        <begin position="174"/>
        <end position="195"/>
    </location>
</feature>
<organism evidence="3">
    <name type="scientific">Polytomella parva</name>
    <dbReference type="NCBI Taxonomy" id="51329"/>
    <lineage>
        <taxon>Eukaryota</taxon>
        <taxon>Viridiplantae</taxon>
        <taxon>Chlorophyta</taxon>
        <taxon>core chlorophytes</taxon>
        <taxon>Chlorophyceae</taxon>
        <taxon>CS clade</taxon>
        <taxon>Chlamydomonadales</taxon>
        <taxon>Chlamydomonadaceae</taxon>
        <taxon>Polytomella</taxon>
    </lineage>
</organism>
<feature type="transmembrane region" description="Helical" evidence="1">
    <location>
        <begin position="234"/>
        <end position="261"/>
    </location>
</feature>
<feature type="domain" description="EF-hand" evidence="2">
    <location>
        <begin position="59"/>
        <end position="94"/>
    </location>
</feature>
<keyword evidence="1" id="KW-0812">Transmembrane</keyword>
<dbReference type="PROSITE" id="PS00018">
    <property type="entry name" value="EF_HAND_1"/>
    <property type="match status" value="1"/>
</dbReference>
<dbReference type="Pfam" id="PF04982">
    <property type="entry name" value="TM_HPP"/>
    <property type="match status" value="1"/>
</dbReference>
<dbReference type="EMBL" id="HBFM01020079">
    <property type="protein sequence ID" value="CAD8777475.1"/>
    <property type="molecule type" value="Transcribed_RNA"/>
</dbReference>
<dbReference type="AlphaFoldDB" id="A0A7S0V167"/>
<evidence type="ECO:0000256" key="1">
    <source>
        <dbReference type="SAM" id="Phobius"/>
    </source>
</evidence>
<dbReference type="PROSITE" id="PS50222">
    <property type="entry name" value="EF_HAND_2"/>
    <property type="match status" value="1"/>
</dbReference>
<dbReference type="InterPro" id="IPR018247">
    <property type="entry name" value="EF_Hand_1_Ca_BS"/>
</dbReference>
<feature type="transmembrane region" description="Helical" evidence="1">
    <location>
        <begin position="141"/>
        <end position="162"/>
    </location>
</feature>
<evidence type="ECO:0000313" key="3">
    <source>
        <dbReference type="EMBL" id="CAD8777475.1"/>
    </source>
</evidence>
<dbReference type="InterPro" id="IPR007065">
    <property type="entry name" value="HPP"/>
</dbReference>